<accession>A0A645IJ25</accession>
<dbReference type="EMBL" id="VSSQ01115907">
    <property type="protein sequence ID" value="MPN51130.1"/>
    <property type="molecule type" value="Genomic_DNA"/>
</dbReference>
<dbReference type="AlphaFoldDB" id="A0A645IJ25"/>
<proteinExistence type="predicted"/>
<sequence>MTISIPVPKDASGYYSGLIEMNADGNENDGSVPQISLGFNVVKQSSAPYVKTFTTTTADPISISVSTDSYTGSSVRVSPKIEEPSLDVSMKYNSKPVDLTLIETTESGYIYPQWYGFPAWSMEDDSNYEGSNGHEKTYKVSGAVGTWELTILPKNTESFSYSVTIGDSEKKVK</sequence>
<evidence type="ECO:0000313" key="1">
    <source>
        <dbReference type="EMBL" id="MPN51130.1"/>
    </source>
</evidence>
<name>A0A645IJ25_9ZZZZ</name>
<organism evidence="1">
    <name type="scientific">bioreactor metagenome</name>
    <dbReference type="NCBI Taxonomy" id="1076179"/>
    <lineage>
        <taxon>unclassified sequences</taxon>
        <taxon>metagenomes</taxon>
        <taxon>ecological metagenomes</taxon>
    </lineage>
</organism>
<reference evidence="1" key="1">
    <citation type="submission" date="2019-08" db="EMBL/GenBank/DDBJ databases">
        <authorList>
            <person name="Kucharzyk K."/>
            <person name="Murdoch R.W."/>
            <person name="Higgins S."/>
            <person name="Loffler F."/>
        </authorList>
    </citation>
    <scope>NUCLEOTIDE SEQUENCE</scope>
</reference>
<protein>
    <submittedName>
        <fullName evidence="1">Uncharacterized protein</fullName>
    </submittedName>
</protein>
<gene>
    <name evidence="1" type="ORF">SDC9_198772</name>
</gene>
<comment type="caution">
    <text evidence="1">The sequence shown here is derived from an EMBL/GenBank/DDBJ whole genome shotgun (WGS) entry which is preliminary data.</text>
</comment>